<accession>W5SC59</accession>
<dbReference type="AlphaFoldDB" id="W5SC59"/>
<reference evidence="2" key="1">
    <citation type="submission" date="2013-02" db="EMBL/GenBank/DDBJ databases">
        <title>Comparative genomics of Borrelia species.</title>
        <authorList>
            <person name="Schwan T.G."/>
            <person name="Raffel S.J."/>
            <person name="Porcella S.F."/>
        </authorList>
    </citation>
    <scope>NUCLEOTIDE SEQUENCE</scope>
    <source>
        <strain evidence="2">YOR</strain>
        <plasmid evidence="2">unnamed</plasmid>
    </source>
</reference>
<gene>
    <name evidence="2" type="ORF">BHY_1572</name>
</gene>
<name>W5SC59_9SPIR</name>
<protein>
    <recommendedName>
        <fullName evidence="3">Variable outer membrane protein</fullName>
    </recommendedName>
</protein>
<dbReference type="HOGENOM" id="CLU_3305710_0_0_12"/>
<proteinExistence type="predicted"/>
<evidence type="ECO:0008006" key="3">
    <source>
        <dbReference type="Google" id="ProtNLM"/>
    </source>
</evidence>
<keyword evidence="2" id="KW-0614">Plasmid</keyword>
<dbReference type="EMBL" id="CP004202">
    <property type="protein sequence ID" value="AHH04522.1"/>
    <property type="molecule type" value="Genomic_DNA"/>
</dbReference>
<evidence type="ECO:0000256" key="1">
    <source>
        <dbReference type="SAM" id="MobiDB-lite"/>
    </source>
</evidence>
<geneLocation type="plasmid" evidence="2">
    <name>unnamed</name>
</geneLocation>
<feature type="region of interest" description="Disordered" evidence="1">
    <location>
        <begin position="18"/>
        <end position="39"/>
    </location>
</feature>
<sequence>MVIVQGVADAGEAGKLFDGSTGFADAKKQPPMQRRLLEQ</sequence>
<evidence type="ECO:0000313" key="2">
    <source>
        <dbReference type="EMBL" id="AHH04522.1"/>
    </source>
</evidence>
<organism evidence="2">
    <name type="scientific">Borrelia nietonii YOR</name>
    <dbReference type="NCBI Taxonomy" id="1293576"/>
    <lineage>
        <taxon>Bacteria</taxon>
        <taxon>Pseudomonadati</taxon>
        <taxon>Spirochaetota</taxon>
        <taxon>Spirochaetia</taxon>
        <taxon>Spirochaetales</taxon>
        <taxon>Borreliaceae</taxon>
        <taxon>Borrelia</taxon>
        <taxon>Borrelia nietonii</taxon>
    </lineage>
</organism>